<dbReference type="HAMAP" id="MF_00758">
    <property type="entry name" value="UPF0301"/>
    <property type="match status" value="1"/>
</dbReference>
<protein>
    <recommendedName>
        <fullName evidence="2">UPF0301 protein CDH04_05330</fullName>
    </recommendedName>
</protein>
<evidence type="ECO:0000313" key="4">
    <source>
        <dbReference type="EMBL" id="QIW12112.1"/>
    </source>
</evidence>
<reference evidence="4 6" key="2">
    <citation type="submission" date="2019-08" db="EMBL/GenBank/DDBJ databases">
        <title>Complete genome sequences of Francisella adeliensis (FSC1325 and FSC1326).</title>
        <authorList>
            <person name="Ohrman C."/>
            <person name="Uneklint I."/>
            <person name="Vallesi A."/>
            <person name="Karlsson L."/>
            <person name="Sjodin A."/>
        </authorList>
    </citation>
    <scope>NUCLEOTIDE SEQUENCE [LARGE SCALE GENOMIC DNA]</scope>
    <source>
        <strain evidence="4 6">FSC1325</strain>
    </source>
</reference>
<dbReference type="InterPro" id="IPR003774">
    <property type="entry name" value="AlgH-like"/>
</dbReference>
<dbReference type="GO" id="GO:0005829">
    <property type="term" value="C:cytosol"/>
    <property type="evidence" value="ECO:0007669"/>
    <property type="project" value="TreeGrafter"/>
</dbReference>
<dbReference type="SUPFAM" id="SSF143456">
    <property type="entry name" value="VC0467-like"/>
    <property type="match status" value="1"/>
</dbReference>
<proteinExistence type="inferred from homology"/>
<evidence type="ECO:0000256" key="2">
    <source>
        <dbReference type="HAMAP-Rule" id="MF_00758"/>
    </source>
</evidence>
<dbReference type="Pfam" id="PF02622">
    <property type="entry name" value="DUF179"/>
    <property type="match status" value="1"/>
</dbReference>
<dbReference type="PANTHER" id="PTHR30327">
    <property type="entry name" value="UNCHARACTERIZED PROTEIN YQGE"/>
    <property type="match status" value="1"/>
</dbReference>
<sequence>MFQNHKSEVLLATPLVKNDIIFTKSVIYLCQNDRHGAMGLIINKPLPGESLKDVFEELNIGHSNTFAEIANHPLYMGGPISPNKILILHTTNGRNYDSTIKLDEGLALTASLDILEDLANNILPEYFLPVIGYSCWTAEQLSEEIKGNDWIVTTKLSKKILFNYENESKWQKHVEHAGYSLHNLDTLFDNIGHG</sequence>
<dbReference type="Proteomes" id="UP000251120">
    <property type="component" value="Chromosome"/>
</dbReference>
<evidence type="ECO:0000256" key="1">
    <source>
        <dbReference type="ARBA" id="ARBA00009600"/>
    </source>
</evidence>
<dbReference type="OrthoDB" id="9807486at2"/>
<dbReference type="KEGG" id="fad:CDH04_05330"/>
<dbReference type="PANTHER" id="PTHR30327:SF1">
    <property type="entry name" value="UPF0301 PROTEIN YQGE"/>
    <property type="match status" value="1"/>
</dbReference>
<dbReference type="EMBL" id="CP021781">
    <property type="protein sequence ID" value="AXA33875.1"/>
    <property type="molecule type" value="Genomic_DNA"/>
</dbReference>
<organism evidence="3 5">
    <name type="scientific">Francisella adeliensis</name>
    <dbReference type="NCBI Taxonomy" id="2007306"/>
    <lineage>
        <taxon>Bacteria</taxon>
        <taxon>Pseudomonadati</taxon>
        <taxon>Pseudomonadota</taxon>
        <taxon>Gammaproteobacteria</taxon>
        <taxon>Thiotrichales</taxon>
        <taxon>Francisellaceae</taxon>
        <taxon>Francisella</taxon>
    </lineage>
</organism>
<accession>A0A2Z4XZK8</accession>
<dbReference type="EMBL" id="CP043424">
    <property type="protein sequence ID" value="QIW12112.1"/>
    <property type="molecule type" value="Genomic_DNA"/>
</dbReference>
<evidence type="ECO:0000313" key="3">
    <source>
        <dbReference type="EMBL" id="AXA33875.1"/>
    </source>
</evidence>
<dbReference type="Proteomes" id="UP000681131">
    <property type="component" value="Chromosome"/>
</dbReference>
<reference evidence="3 5" key="1">
    <citation type="submission" date="2017-06" db="EMBL/GenBank/DDBJ databases">
        <title>Complete genome of Francisella adeliensis.</title>
        <authorList>
            <person name="Vallesi A."/>
            <person name="Sjodin A."/>
        </authorList>
    </citation>
    <scope>NUCLEOTIDE SEQUENCE [LARGE SCALE GENOMIC DNA]</scope>
    <source>
        <strain evidence="3 5">FDC440</strain>
    </source>
</reference>
<keyword evidence="6" id="KW-1185">Reference proteome</keyword>
<comment type="similarity">
    <text evidence="1 2">Belongs to the UPF0301 (AlgH) family.</text>
</comment>
<gene>
    <name evidence="3" type="ORF">CDH04_05330</name>
    <name evidence="4" type="ORF">FZC43_05335</name>
</gene>
<evidence type="ECO:0000313" key="6">
    <source>
        <dbReference type="Proteomes" id="UP000681131"/>
    </source>
</evidence>
<dbReference type="Gene3D" id="3.40.1740.10">
    <property type="entry name" value="VC0467-like"/>
    <property type="match status" value="1"/>
</dbReference>
<name>A0A2Z4XZK8_9GAMM</name>
<dbReference type="RefSeq" id="WP_112870049.1">
    <property type="nucleotide sequence ID" value="NZ_CP021781.1"/>
</dbReference>
<evidence type="ECO:0000313" key="5">
    <source>
        <dbReference type="Proteomes" id="UP000251120"/>
    </source>
</evidence>
<dbReference type="AlphaFoldDB" id="A0A2Z4XZK8"/>